<protein>
    <submittedName>
        <fullName evidence="2">Uncharacterized protein</fullName>
    </submittedName>
</protein>
<sequence>MYRLAFLLLVMMGAPGFSQDSPDYQHYHQQVIAAETLITQEEYRQALDIYNQLIVSYDFVFLREYQVATQLAAYLGDNQKAADYLRKGIRRGWKKKSIKKNEVLSALRKGDKWKSIQKEYPELRSEYEASLNQPLRKQVKKMIVKDQKKAFLALFTFSPEAQDRYAENKFAPHSERQLAEFIEILGTYGYPGEQLIGNDVWMSTILSHHNSISQSYAEKDTIYAWLKPKLMEAVNNGQLSSYHYAMIDEWYLQVVDDTGKAFYGFLDAPMESRVEFTNQLRADAWIRPIEVRNGLVDIQESTGIDFYFEGNPWDGGKIEIR</sequence>
<dbReference type="Proteomes" id="UP001139409">
    <property type="component" value="Unassembled WGS sequence"/>
</dbReference>
<accession>A0A9X1KXZ3</accession>
<evidence type="ECO:0000313" key="2">
    <source>
        <dbReference type="EMBL" id="MCA6076445.1"/>
    </source>
</evidence>
<evidence type="ECO:0000313" key="1">
    <source>
        <dbReference type="EMBL" id="MCA6075268.1"/>
    </source>
</evidence>
<dbReference type="EMBL" id="JAIXNE010000004">
    <property type="protein sequence ID" value="MCA6077573.1"/>
    <property type="molecule type" value="Genomic_DNA"/>
</dbReference>
<gene>
    <name evidence="1" type="ORF">LDX50_10330</name>
    <name evidence="2" type="ORF">LDX50_16300</name>
    <name evidence="3" type="ORF">LDX50_22020</name>
</gene>
<name>A0A9X1KXZ3_9BACT</name>
<dbReference type="AlphaFoldDB" id="A0A9X1KXZ3"/>
<dbReference type="RefSeq" id="WP_225698372.1">
    <property type="nucleotide sequence ID" value="NZ_JAIXNE010000002.1"/>
</dbReference>
<organism evidence="2 4">
    <name type="scientific">Fulvivirga sedimenti</name>
    <dbReference type="NCBI Taxonomy" id="2879465"/>
    <lineage>
        <taxon>Bacteria</taxon>
        <taxon>Pseudomonadati</taxon>
        <taxon>Bacteroidota</taxon>
        <taxon>Cytophagia</taxon>
        <taxon>Cytophagales</taxon>
        <taxon>Fulvivirgaceae</taxon>
        <taxon>Fulvivirga</taxon>
    </lineage>
</organism>
<reference evidence="2" key="1">
    <citation type="submission" date="2021-09" db="EMBL/GenBank/DDBJ databases">
        <title>Fulvivirga sp. isolated from coastal sediment.</title>
        <authorList>
            <person name="Yu H."/>
        </authorList>
    </citation>
    <scope>NUCLEOTIDE SEQUENCE</scope>
    <source>
        <strain evidence="2">1062</strain>
    </source>
</reference>
<dbReference type="EMBL" id="JAIXNE010000002">
    <property type="protein sequence ID" value="MCA6075268.1"/>
    <property type="molecule type" value="Genomic_DNA"/>
</dbReference>
<keyword evidence="4" id="KW-1185">Reference proteome</keyword>
<evidence type="ECO:0000313" key="4">
    <source>
        <dbReference type="Proteomes" id="UP001139409"/>
    </source>
</evidence>
<proteinExistence type="predicted"/>
<evidence type="ECO:0000313" key="3">
    <source>
        <dbReference type="EMBL" id="MCA6077573.1"/>
    </source>
</evidence>
<comment type="caution">
    <text evidence="2">The sequence shown here is derived from an EMBL/GenBank/DDBJ whole genome shotgun (WGS) entry which is preliminary data.</text>
</comment>
<dbReference type="EMBL" id="JAIXNE010000003">
    <property type="protein sequence ID" value="MCA6076445.1"/>
    <property type="molecule type" value="Genomic_DNA"/>
</dbReference>